<keyword evidence="2" id="KW-1185">Reference proteome</keyword>
<dbReference type="EMBL" id="BPQB01000002">
    <property type="protein sequence ID" value="GJE85070.1"/>
    <property type="molecule type" value="Genomic_DNA"/>
</dbReference>
<comment type="caution">
    <text evidence="1">The sequence shown here is derived from an EMBL/GenBank/DDBJ whole genome shotgun (WGS) entry which is preliminary data.</text>
</comment>
<organism evidence="1 2">
    <name type="scientific">Phanerochaete sordida</name>
    <dbReference type="NCBI Taxonomy" id="48140"/>
    <lineage>
        <taxon>Eukaryota</taxon>
        <taxon>Fungi</taxon>
        <taxon>Dikarya</taxon>
        <taxon>Basidiomycota</taxon>
        <taxon>Agaricomycotina</taxon>
        <taxon>Agaricomycetes</taxon>
        <taxon>Polyporales</taxon>
        <taxon>Phanerochaetaceae</taxon>
        <taxon>Phanerochaete</taxon>
    </lineage>
</organism>
<dbReference type="Gene3D" id="3.80.10.10">
    <property type="entry name" value="Ribonuclease Inhibitor"/>
    <property type="match status" value="1"/>
</dbReference>
<evidence type="ECO:0000313" key="2">
    <source>
        <dbReference type="Proteomes" id="UP000703269"/>
    </source>
</evidence>
<gene>
    <name evidence="1" type="ORF">PsYK624_011470</name>
</gene>
<evidence type="ECO:0008006" key="3">
    <source>
        <dbReference type="Google" id="ProtNLM"/>
    </source>
</evidence>
<name>A0A9P3FZ99_9APHY</name>
<reference evidence="1 2" key="1">
    <citation type="submission" date="2021-08" db="EMBL/GenBank/DDBJ databases">
        <title>Draft Genome Sequence of Phanerochaete sordida strain YK-624.</title>
        <authorList>
            <person name="Mori T."/>
            <person name="Dohra H."/>
            <person name="Suzuki T."/>
            <person name="Kawagishi H."/>
            <person name="Hirai H."/>
        </authorList>
    </citation>
    <scope>NUCLEOTIDE SEQUENCE [LARGE SCALE GENOMIC DNA]</scope>
    <source>
        <strain evidence="1 2">YK-624</strain>
    </source>
</reference>
<proteinExistence type="predicted"/>
<dbReference type="Proteomes" id="UP000703269">
    <property type="component" value="Unassembled WGS sequence"/>
</dbReference>
<protein>
    <recommendedName>
        <fullName evidence="3">F-box domain-containing protein</fullName>
    </recommendedName>
</protein>
<accession>A0A9P3FZ99</accession>
<dbReference type="SUPFAM" id="SSF52047">
    <property type="entry name" value="RNI-like"/>
    <property type="match status" value="1"/>
</dbReference>
<dbReference type="AlphaFoldDB" id="A0A9P3FZ99"/>
<evidence type="ECO:0000313" key="1">
    <source>
        <dbReference type="EMBL" id="GJE85070.1"/>
    </source>
</evidence>
<dbReference type="OrthoDB" id="2447803at2759"/>
<sequence length="480" mass="53280">MDALWCDLRHPEPLVRILPERTRGGQAGLTVVKAPTKDEWRRFEQYALRVRILRYSTALGDGDRGISAPFINWESIARYYRGRHLLPNLHTFVSKFEYVHEWFHLFVGPPLRHIELMYYYWLPTGGLIRALCTCPQTLKTAKFRIPKSTKDPKTMEQFVTAILSMEALTTLEVDAFLARPVEQLQRLGSLQQLSLSIPAYGPDSSARLRLPALEQLRMEAPDTADASPVASFIRCLDVPSLRALTIRSPNQRAAQLAPEYMRSIASAAAPFAELRSFALEGCLNGVLSIDDLSPLFACRRLESMNLFYTAVTLQPSDIDTVARAWPDLKLLRLGEENYGSQSTLKIYDLLPFALHCPRLELLGLPVLITDADVSPESTTSSRGTSPRATSQLKTLRLRKNDVKCASADVAAFLASVFPHAVLKPASANFDRTIDAITAMKDALLDGMSERPAAAPGSVWYVAFSVGSSRGLQADCGSDRP</sequence>
<dbReference type="InterPro" id="IPR032675">
    <property type="entry name" value="LRR_dom_sf"/>
</dbReference>